<evidence type="ECO:0000256" key="6">
    <source>
        <dbReference type="ARBA" id="ARBA00023054"/>
    </source>
</evidence>
<dbReference type="EMBL" id="OW240922">
    <property type="protein sequence ID" value="CAH2322429.1"/>
    <property type="molecule type" value="Genomic_DNA"/>
</dbReference>
<sequence length="223" mass="25687">MEAHYTHNASLCTTKQYLGSPDPQNNVVGNQPMSATLRERLRKTRRSFSSACPVVKRLKIDSEDIEGSMTNNSNVYEKCEDSLENVKNTVLSGAVHSNIQTGDVVSPPDRTSLESLPQTTKDRSTGYLEMVELKRRLLKRVEDKEEFLRRLKMVKLYRSKNNLTELHSLIEKWRKSSQQVLYELQTTLSTENSKISLTQLIENCNLDDKLLQYNRAEEDFENL</sequence>
<dbReference type="PANTHER" id="PTHR28643">
    <property type="entry name" value="SWI5-DEPENDENT RECOMBINATION DNA REPAIR PROTEIN 1 HOMOLOG"/>
    <property type="match status" value="1"/>
</dbReference>
<name>A0AAD1WQZ4_PELCU</name>
<dbReference type="AlphaFoldDB" id="A0AAD1WQZ4"/>
<keyword evidence="8" id="KW-0234">DNA repair</keyword>
<dbReference type="InterPro" id="IPR042429">
    <property type="entry name" value="SFR1"/>
</dbReference>
<keyword evidence="6" id="KW-0175">Coiled coil</keyword>
<comment type="subcellular location">
    <subcellularLocation>
        <location evidence="1">Nucleus</location>
    </subcellularLocation>
</comment>
<keyword evidence="7" id="KW-0804">Transcription</keyword>
<proteinExistence type="inferred from homology"/>
<evidence type="ECO:0000313" key="11">
    <source>
        <dbReference type="EMBL" id="CAH2322429.1"/>
    </source>
</evidence>
<organism evidence="11 12">
    <name type="scientific">Pelobates cultripes</name>
    <name type="common">Western spadefoot toad</name>
    <dbReference type="NCBI Taxonomy" id="61616"/>
    <lineage>
        <taxon>Eukaryota</taxon>
        <taxon>Metazoa</taxon>
        <taxon>Chordata</taxon>
        <taxon>Craniata</taxon>
        <taxon>Vertebrata</taxon>
        <taxon>Euteleostomi</taxon>
        <taxon>Amphibia</taxon>
        <taxon>Batrachia</taxon>
        <taxon>Anura</taxon>
        <taxon>Pelobatoidea</taxon>
        <taxon>Pelobatidae</taxon>
        <taxon>Pelobates</taxon>
    </lineage>
</organism>
<evidence type="ECO:0000256" key="9">
    <source>
        <dbReference type="ARBA" id="ARBA00023242"/>
    </source>
</evidence>
<dbReference type="GO" id="GO:0000724">
    <property type="term" value="P:double-strand break repair via homologous recombination"/>
    <property type="evidence" value="ECO:0007669"/>
    <property type="project" value="InterPro"/>
</dbReference>
<accession>A0AAD1WQZ4</accession>
<keyword evidence="5" id="KW-0805">Transcription regulation</keyword>
<dbReference type="Proteomes" id="UP001295444">
    <property type="component" value="Chromosome 11"/>
</dbReference>
<dbReference type="GO" id="GO:0003713">
    <property type="term" value="F:transcription coactivator activity"/>
    <property type="evidence" value="ECO:0007669"/>
    <property type="project" value="InterPro"/>
</dbReference>
<evidence type="ECO:0000256" key="7">
    <source>
        <dbReference type="ARBA" id="ARBA00023163"/>
    </source>
</evidence>
<evidence type="ECO:0000256" key="2">
    <source>
        <dbReference type="ARBA" id="ARBA00008729"/>
    </source>
</evidence>
<dbReference type="Gene3D" id="6.10.140.1020">
    <property type="match status" value="1"/>
</dbReference>
<keyword evidence="9" id="KW-0539">Nucleus</keyword>
<dbReference type="GO" id="GO:0032798">
    <property type="term" value="C:Swi5-Sfr1 complex"/>
    <property type="evidence" value="ECO:0007669"/>
    <property type="project" value="InterPro"/>
</dbReference>
<protein>
    <recommendedName>
        <fullName evidence="3">Swi5-dependent recombination DNA repair protein 1 homolog</fullName>
    </recommendedName>
    <alternativeName>
        <fullName evidence="10">Meiosis protein 5 homolog</fullName>
    </alternativeName>
</protein>
<evidence type="ECO:0000256" key="3">
    <source>
        <dbReference type="ARBA" id="ARBA00014688"/>
    </source>
</evidence>
<comment type="similarity">
    <text evidence="2">Belongs to the SFR1/MEI5 family.</text>
</comment>
<evidence type="ECO:0000256" key="8">
    <source>
        <dbReference type="ARBA" id="ARBA00023204"/>
    </source>
</evidence>
<evidence type="ECO:0000313" key="12">
    <source>
        <dbReference type="Proteomes" id="UP001295444"/>
    </source>
</evidence>
<dbReference type="PANTHER" id="PTHR28643:SF1">
    <property type="entry name" value="SWI5-DEPENDENT RECOMBINATION DNA REPAIR PROTEIN 1 HOMOLOG"/>
    <property type="match status" value="1"/>
</dbReference>
<evidence type="ECO:0000256" key="1">
    <source>
        <dbReference type="ARBA" id="ARBA00004123"/>
    </source>
</evidence>
<keyword evidence="12" id="KW-1185">Reference proteome</keyword>
<dbReference type="Pfam" id="PF10376">
    <property type="entry name" value="Mei5"/>
    <property type="match status" value="1"/>
</dbReference>
<keyword evidence="4" id="KW-0227">DNA damage</keyword>
<evidence type="ECO:0000256" key="10">
    <source>
        <dbReference type="ARBA" id="ARBA00033234"/>
    </source>
</evidence>
<evidence type="ECO:0000256" key="5">
    <source>
        <dbReference type="ARBA" id="ARBA00023015"/>
    </source>
</evidence>
<reference evidence="11" key="1">
    <citation type="submission" date="2022-03" db="EMBL/GenBank/DDBJ databases">
        <authorList>
            <person name="Alioto T."/>
            <person name="Alioto T."/>
            <person name="Gomez Garrido J."/>
        </authorList>
    </citation>
    <scope>NUCLEOTIDE SEQUENCE</scope>
</reference>
<dbReference type="InterPro" id="IPR018468">
    <property type="entry name" value="SFR1/Mei5"/>
</dbReference>
<evidence type="ECO:0000256" key="4">
    <source>
        <dbReference type="ARBA" id="ARBA00022763"/>
    </source>
</evidence>
<gene>
    <name evidence="11" type="ORF">PECUL_23A017330</name>
</gene>